<dbReference type="GO" id="GO:0009414">
    <property type="term" value="P:response to water deprivation"/>
    <property type="evidence" value="ECO:0007669"/>
    <property type="project" value="UniProtKB-ARBA"/>
</dbReference>
<feature type="region of interest" description="Disordered" evidence="3">
    <location>
        <begin position="177"/>
        <end position="201"/>
    </location>
</feature>
<feature type="compositionally biased region" description="Basic and acidic residues" evidence="3">
    <location>
        <begin position="1"/>
        <end position="13"/>
    </location>
</feature>
<accession>A0AAU9SJ92</accession>
<evidence type="ECO:0000256" key="1">
    <source>
        <dbReference type="ARBA" id="ARBA00008403"/>
    </source>
</evidence>
<dbReference type="PANTHER" id="PTHR33346:SF2">
    <property type="entry name" value="DEHYDRIN ERD14"/>
    <property type="match status" value="1"/>
</dbReference>
<evidence type="ECO:0000313" key="5">
    <source>
        <dbReference type="Proteomes" id="UP000836841"/>
    </source>
</evidence>
<gene>
    <name evidence="4" type="ORF">TAV2_LOCUS17224</name>
</gene>
<dbReference type="PANTHER" id="PTHR33346">
    <property type="entry name" value="DEHYDRIN XERO 2-RELATED"/>
    <property type="match status" value="1"/>
</dbReference>
<dbReference type="PROSITE" id="PS00315">
    <property type="entry name" value="DEHYDRIN_1"/>
    <property type="match status" value="1"/>
</dbReference>
<dbReference type="Pfam" id="PF00257">
    <property type="entry name" value="Dehydrin"/>
    <property type="match status" value="1"/>
</dbReference>
<proteinExistence type="inferred from homology"/>
<dbReference type="Proteomes" id="UP000836841">
    <property type="component" value="Chromosome 5"/>
</dbReference>
<dbReference type="GO" id="GO:0005829">
    <property type="term" value="C:cytosol"/>
    <property type="evidence" value="ECO:0007669"/>
    <property type="project" value="TreeGrafter"/>
</dbReference>
<name>A0AAU9SJ92_THLAR</name>
<feature type="compositionally biased region" description="Basic and acidic residues" evidence="3">
    <location>
        <begin position="123"/>
        <end position="151"/>
    </location>
</feature>
<dbReference type="GO" id="GO:0009631">
    <property type="term" value="P:cold acclimation"/>
    <property type="evidence" value="ECO:0007669"/>
    <property type="project" value="TreeGrafter"/>
</dbReference>
<dbReference type="InterPro" id="IPR000167">
    <property type="entry name" value="Dehydrin"/>
</dbReference>
<feature type="compositionally biased region" description="Basic residues" evidence="3">
    <location>
        <begin position="103"/>
        <end position="117"/>
    </location>
</feature>
<comment type="similarity">
    <text evidence="1 2">Belongs to the plant dehydrin family.</text>
</comment>
<reference evidence="4 5" key="1">
    <citation type="submission" date="2022-03" db="EMBL/GenBank/DDBJ databases">
        <authorList>
            <person name="Nunn A."/>
            <person name="Chopra R."/>
            <person name="Nunn A."/>
            <person name="Contreras Garrido A."/>
        </authorList>
    </citation>
    <scope>NUCLEOTIDE SEQUENCE [LARGE SCALE GENOMIC DNA]</scope>
</reference>
<organism evidence="4 5">
    <name type="scientific">Thlaspi arvense</name>
    <name type="common">Field penny-cress</name>
    <dbReference type="NCBI Taxonomy" id="13288"/>
    <lineage>
        <taxon>Eukaryota</taxon>
        <taxon>Viridiplantae</taxon>
        <taxon>Streptophyta</taxon>
        <taxon>Embryophyta</taxon>
        <taxon>Tracheophyta</taxon>
        <taxon>Spermatophyta</taxon>
        <taxon>Magnoliopsida</taxon>
        <taxon>eudicotyledons</taxon>
        <taxon>Gunneridae</taxon>
        <taxon>Pentapetalae</taxon>
        <taxon>rosids</taxon>
        <taxon>malvids</taxon>
        <taxon>Brassicales</taxon>
        <taxon>Brassicaceae</taxon>
        <taxon>Thlaspideae</taxon>
        <taxon>Thlaspi</taxon>
    </lineage>
</organism>
<evidence type="ECO:0000256" key="3">
    <source>
        <dbReference type="SAM" id="MobiDB-lite"/>
    </source>
</evidence>
<sequence length="201" mass="22448">MAEENKHVAEQEVPKVATEESSAATGEVTDRGLFDFLGKKKEETKPEGTIDSEFEQKVHISEPAPEVKHDEEEKKHSLLEKLHRSDSSSSSSSEEEGEDGEKRKKNKKDKKKDKKKTTTTTEGEVKTEEEKKGFMDKLKEKLPGHGKKPEDASPVAAAPVVVPPVEEVHPAEKKGILEKIKEKLPGYHPKTGEEEKKKESD</sequence>
<dbReference type="AlphaFoldDB" id="A0AAU9SJ92"/>
<dbReference type="InterPro" id="IPR030513">
    <property type="entry name" value="Dehydrin_CS"/>
</dbReference>
<dbReference type="PROSITE" id="PS00823">
    <property type="entry name" value="DEHYDRIN_2"/>
    <property type="match status" value="1"/>
</dbReference>
<dbReference type="GO" id="GO:0009737">
    <property type="term" value="P:response to abscisic acid"/>
    <property type="evidence" value="ECO:0007669"/>
    <property type="project" value="TreeGrafter"/>
</dbReference>
<keyword evidence="5" id="KW-1185">Reference proteome</keyword>
<protein>
    <recommendedName>
        <fullName evidence="6">Dehydrin</fullName>
    </recommendedName>
</protein>
<feature type="region of interest" description="Disordered" evidence="3">
    <location>
        <begin position="1"/>
        <end position="155"/>
    </location>
</feature>
<dbReference type="EMBL" id="OU466861">
    <property type="protein sequence ID" value="CAH2067541.1"/>
    <property type="molecule type" value="Genomic_DNA"/>
</dbReference>
<evidence type="ECO:0008006" key="6">
    <source>
        <dbReference type="Google" id="ProtNLM"/>
    </source>
</evidence>
<dbReference type="GO" id="GO:0046872">
    <property type="term" value="F:metal ion binding"/>
    <property type="evidence" value="ECO:0007669"/>
    <property type="project" value="UniProtKB-ARBA"/>
</dbReference>
<evidence type="ECO:0000313" key="4">
    <source>
        <dbReference type="EMBL" id="CAH2067541.1"/>
    </source>
</evidence>
<dbReference type="GO" id="GO:0016020">
    <property type="term" value="C:membrane"/>
    <property type="evidence" value="ECO:0007669"/>
    <property type="project" value="TreeGrafter"/>
</dbReference>
<feature type="compositionally biased region" description="Basic and acidic residues" evidence="3">
    <location>
        <begin position="28"/>
        <end position="86"/>
    </location>
</feature>
<evidence type="ECO:0000256" key="2">
    <source>
        <dbReference type="RuleBase" id="RU003995"/>
    </source>
</evidence>